<feature type="compositionally biased region" description="Basic residues" evidence="1">
    <location>
        <begin position="23"/>
        <end position="36"/>
    </location>
</feature>
<evidence type="ECO:0000256" key="1">
    <source>
        <dbReference type="SAM" id="MobiDB-lite"/>
    </source>
</evidence>
<keyword evidence="3" id="KW-1185">Reference proteome</keyword>
<evidence type="ECO:0000313" key="3">
    <source>
        <dbReference type="Proteomes" id="UP000249829"/>
    </source>
</evidence>
<protein>
    <submittedName>
        <fullName evidence="2">Uncharacterized protein</fullName>
    </submittedName>
</protein>
<reference evidence="2 3" key="1">
    <citation type="submission" date="2018-02" db="EMBL/GenBank/DDBJ databases">
        <title>The genomes of Aspergillus section Nigri reveals drivers in fungal speciation.</title>
        <authorList>
            <consortium name="DOE Joint Genome Institute"/>
            <person name="Vesth T.C."/>
            <person name="Nybo J."/>
            <person name="Theobald S."/>
            <person name="Brandl J."/>
            <person name="Frisvad J.C."/>
            <person name="Nielsen K.F."/>
            <person name="Lyhne E.K."/>
            <person name="Kogle M.E."/>
            <person name="Kuo A."/>
            <person name="Riley R."/>
            <person name="Clum A."/>
            <person name="Nolan M."/>
            <person name="Lipzen A."/>
            <person name="Salamov A."/>
            <person name="Henrissat B."/>
            <person name="Wiebenga A."/>
            <person name="De vries R.P."/>
            <person name="Grigoriev I.V."/>
            <person name="Mortensen U.H."/>
            <person name="Andersen M.R."/>
            <person name="Baker S.E."/>
        </authorList>
    </citation>
    <scope>NUCLEOTIDE SEQUENCE [LARGE SCALE GENOMIC DNA]</scope>
    <source>
        <strain evidence="2 3">CBS 115571</strain>
    </source>
</reference>
<dbReference type="Proteomes" id="UP000249829">
    <property type="component" value="Unassembled WGS sequence"/>
</dbReference>
<accession>A0A2V5HNM7</accession>
<organism evidence="2 3">
    <name type="scientific">Aspergillus violaceofuscus (strain CBS 115571)</name>
    <dbReference type="NCBI Taxonomy" id="1450538"/>
    <lineage>
        <taxon>Eukaryota</taxon>
        <taxon>Fungi</taxon>
        <taxon>Dikarya</taxon>
        <taxon>Ascomycota</taxon>
        <taxon>Pezizomycotina</taxon>
        <taxon>Eurotiomycetes</taxon>
        <taxon>Eurotiomycetidae</taxon>
        <taxon>Eurotiales</taxon>
        <taxon>Aspergillaceae</taxon>
        <taxon>Aspergillus</taxon>
    </lineage>
</organism>
<sequence length="135" mass="14764">MDSPIFFTCWHRSEMAQWAPPRRGAKPVPKRKKARPSRLSQSLPPKMPTLVVHLSLSLCLLNPDKPASQPSPAQLPTYLGTFSSFDRQKGEYGADPLVPAFLTLFFCFPLSPLATSPIFFEVHRGGRGGPSAGGS</sequence>
<gene>
    <name evidence="2" type="ORF">BO99DRAFT_50821</name>
</gene>
<proteinExistence type="predicted"/>
<feature type="region of interest" description="Disordered" evidence="1">
    <location>
        <begin position="20"/>
        <end position="45"/>
    </location>
</feature>
<dbReference type="AlphaFoldDB" id="A0A2V5HNM7"/>
<name>A0A2V5HNM7_ASPV1</name>
<dbReference type="EMBL" id="KZ825239">
    <property type="protein sequence ID" value="PYI13557.1"/>
    <property type="molecule type" value="Genomic_DNA"/>
</dbReference>
<evidence type="ECO:0000313" key="2">
    <source>
        <dbReference type="EMBL" id="PYI13557.1"/>
    </source>
</evidence>